<reference evidence="1 2" key="1">
    <citation type="journal article" date="2019" name="Sci. Rep.">
        <title>Orb-weaving spider Araneus ventricosus genome elucidates the spidroin gene catalogue.</title>
        <authorList>
            <person name="Kono N."/>
            <person name="Nakamura H."/>
            <person name="Ohtoshi R."/>
            <person name="Moran D.A.P."/>
            <person name="Shinohara A."/>
            <person name="Yoshida Y."/>
            <person name="Fujiwara M."/>
            <person name="Mori M."/>
            <person name="Tomita M."/>
            <person name="Arakawa K."/>
        </authorList>
    </citation>
    <scope>NUCLEOTIDE SEQUENCE [LARGE SCALE GENOMIC DNA]</scope>
</reference>
<name>A0A4Y2D2F5_ARAVE</name>
<proteinExistence type="predicted"/>
<organism evidence="1 2">
    <name type="scientific">Araneus ventricosus</name>
    <name type="common">Orbweaver spider</name>
    <name type="synonym">Epeira ventricosa</name>
    <dbReference type="NCBI Taxonomy" id="182803"/>
    <lineage>
        <taxon>Eukaryota</taxon>
        <taxon>Metazoa</taxon>
        <taxon>Ecdysozoa</taxon>
        <taxon>Arthropoda</taxon>
        <taxon>Chelicerata</taxon>
        <taxon>Arachnida</taxon>
        <taxon>Araneae</taxon>
        <taxon>Araneomorphae</taxon>
        <taxon>Entelegynae</taxon>
        <taxon>Araneoidea</taxon>
        <taxon>Araneidae</taxon>
        <taxon>Araneus</taxon>
    </lineage>
</organism>
<gene>
    <name evidence="1" type="ORF">AVEN_50005_1</name>
</gene>
<dbReference type="EMBL" id="BGPR01000283">
    <property type="protein sequence ID" value="GBM10287.1"/>
    <property type="molecule type" value="Genomic_DNA"/>
</dbReference>
<sequence>MKTTRMKLFKTKEEVLSNAEKELSEKVRKEHLNEELVVILKEKDSLQSIIKKERGNFHLILELYVAEQSAEMLNRDSNEHITTMLQNQLSKLREESVWTRFPCSRD</sequence>
<evidence type="ECO:0000313" key="2">
    <source>
        <dbReference type="Proteomes" id="UP000499080"/>
    </source>
</evidence>
<dbReference type="AlphaFoldDB" id="A0A4Y2D2F5"/>
<accession>A0A4Y2D2F5</accession>
<dbReference type="Proteomes" id="UP000499080">
    <property type="component" value="Unassembled WGS sequence"/>
</dbReference>
<keyword evidence="2" id="KW-1185">Reference proteome</keyword>
<comment type="caution">
    <text evidence="1">The sequence shown here is derived from an EMBL/GenBank/DDBJ whole genome shotgun (WGS) entry which is preliminary data.</text>
</comment>
<evidence type="ECO:0000313" key="1">
    <source>
        <dbReference type="EMBL" id="GBM10287.1"/>
    </source>
</evidence>
<protein>
    <submittedName>
        <fullName evidence="1">Uncharacterized protein</fullName>
    </submittedName>
</protein>